<sequence>MDTPSDNPPNSTNDNSQNSATTSQPAAKDNHDSKPEATRENSPTSVFVNSEPVREDQVQNAVKFLSHPNDPTPSVSTTQTVSANKDEKVKSSSTTQPLAASQNLQPASALQSSTMGKRGYFSCFDWIHTILAVGIPAASGAGTALLFKHTIVPPLKSWIRKVLQQQLLMWPVQPRRCWHKKLKRKGALRS</sequence>
<dbReference type="Gene3D" id="1.10.10.10">
    <property type="entry name" value="Winged helix-like DNA-binding domain superfamily/Winged helix DNA-binding domain"/>
    <property type="match status" value="1"/>
</dbReference>
<dbReference type="GO" id="GO:0016560">
    <property type="term" value="P:protein import into peroxisome matrix, docking"/>
    <property type="evidence" value="ECO:0007669"/>
    <property type="project" value="UniProtKB-UniRule"/>
</dbReference>
<accession>A0A9Q1RFP9</accession>
<evidence type="ECO:0000256" key="2">
    <source>
        <dbReference type="SAM" id="MobiDB-lite"/>
    </source>
</evidence>
<feature type="compositionally biased region" description="Basic and acidic residues" evidence="2">
    <location>
        <begin position="28"/>
        <end position="39"/>
    </location>
</feature>
<dbReference type="InterPro" id="IPR025655">
    <property type="entry name" value="PEX14"/>
</dbReference>
<dbReference type="Pfam" id="PF23020">
    <property type="entry name" value="PEX14-like_2nd"/>
    <property type="match status" value="1"/>
</dbReference>
<feature type="compositionally biased region" description="Polar residues" evidence="2">
    <location>
        <begin position="91"/>
        <end position="109"/>
    </location>
</feature>
<evidence type="ECO:0000313" key="5">
    <source>
        <dbReference type="Proteomes" id="UP001152561"/>
    </source>
</evidence>
<feature type="compositionally biased region" description="Low complexity" evidence="2">
    <location>
        <begin position="1"/>
        <end position="16"/>
    </location>
</feature>
<keyword evidence="1" id="KW-0576">Peroxisome</keyword>
<feature type="compositionally biased region" description="Low complexity" evidence="2">
    <location>
        <begin position="72"/>
        <end position="82"/>
    </location>
</feature>
<dbReference type="InterPro" id="IPR054154">
    <property type="entry name" value="PEX14-like_M_plants"/>
</dbReference>
<evidence type="ECO:0000256" key="1">
    <source>
        <dbReference type="RuleBase" id="RU367032"/>
    </source>
</evidence>
<dbReference type="OrthoDB" id="441517at2759"/>
<keyword evidence="1" id="KW-0813">Transport</keyword>
<keyword evidence="5" id="KW-1185">Reference proteome</keyword>
<evidence type="ECO:0000259" key="3">
    <source>
        <dbReference type="Pfam" id="PF23020"/>
    </source>
</evidence>
<dbReference type="AlphaFoldDB" id="A0A9Q1RFP9"/>
<protein>
    <recommendedName>
        <fullName evidence="1">Peroxisomal membrane protein PEX14</fullName>
    </recommendedName>
    <alternativeName>
        <fullName evidence="1">Peroxin-14</fullName>
    </alternativeName>
</protein>
<dbReference type="EMBL" id="JAJAGQ010000009">
    <property type="protein sequence ID" value="KAJ8553779.1"/>
    <property type="molecule type" value="Genomic_DNA"/>
</dbReference>
<comment type="similarity">
    <text evidence="1">Belongs to the peroxin-14 family.</text>
</comment>
<comment type="function">
    <text evidence="1">Component of the PEX13-PEX14 docking complex, a translocon channel that specifically mediates the import of peroxisomal cargo proteins bound to PEX5 receptor. The PEX13-PEX14 docking complex forms a large import pore which can be opened to a diameter of about 9 nm. Mechanistically, PEX5 receptor along with cargo proteins associates with the PEX14 subunit of the PEX13-PEX14 docking complex in the cytosol, leading to the insertion of the receptor into the organelle membrane with the concomitant translocation of the cargo into the peroxisome matrix.</text>
</comment>
<keyword evidence="1" id="KW-0653">Protein transport</keyword>
<keyword evidence="1" id="KW-0472">Membrane</keyword>
<dbReference type="PANTHER" id="PTHR23058">
    <property type="entry name" value="PEROXISOMAL MEMBRANE PROTEIN PEX14"/>
    <property type="match status" value="1"/>
</dbReference>
<feature type="domain" description="Peroxisomal membrane protein PEX14 central plants" evidence="3">
    <location>
        <begin position="124"/>
        <end position="165"/>
    </location>
</feature>
<dbReference type="PANTHER" id="PTHR23058:SF10">
    <property type="entry name" value="PEROXISOMAL MEMBRANE PROTEIN PEX14"/>
    <property type="match status" value="1"/>
</dbReference>
<proteinExistence type="inferred from homology"/>
<name>A0A9Q1RFP9_9SOLA</name>
<gene>
    <name evidence="4" type="ORF">K7X08_024457</name>
</gene>
<organism evidence="4 5">
    <name type="scientific">Anisodus acutangulus</name>
    <dbReference type="NCBI Taxonomy" id="402998"/>
    <lineage>
        <taxon>Eukaryota</taxon>
        <taxon>Viridiplantae</taxon>
        <taxon>Streptophyta</taxon>
        <taxon>Embryophyta</taxon>
        <taxon>Tracheophyta</taxon>
        <taxon>Spermatophyta</taxon>
        <taxon>Magnoliopsida</taxon>
        <taxon>eudicotyledons</taxon>
        <taxon>Gunneridae</taxon>
        <taxon>Pentapetalae</taxon>
        <taxon>asterids</taxon>
        <taxon>lamiids</taxon>
        <taxon>Solanales</taxon>
        <taxon>Solanaceae</taxon>
        <taxon>Solanoideae</taxon>
        <taxon>Hyoscyameae</taxon>
        <taxon>Anisodus</taxon>
    </lineage>
</organism>
<dbReference type="GO" id="GO:1990429">
    <property type="term" value="C:peroxisomal importomer complex"/>
    <property type="evidence" value="ECO:0007669"/>
    <property type="project" value="TreeGrafter"/>
</dbReference>
<reference evidence="5" key="1">
    <citation type="journal article" date="2023" name="Proc. Natl. Acad. Sci. U.S.A.">
        <title>Genomic and structural basis for evolution of tropane alkaloid biosynthesis.</title>
        <authorList>
            <person name="Wanga Y.-J."/>
            <person name="Taina T."/>
            <person name="Yua J.-Y."/>
            <person name="Lia J."/>
            <person name="Xua B."/>
            <person name="Chenc J."/>
            <person name="D'Auriad J.C."/>
            <person name="Huanga J.-P."/>
            <person name="Huanga S.-X."/>
        </authorList>
    </citation>
    <scope>NUCLEOTIDE SEQUENCE [LARGE SCALE GENOMIC DNA]</scope>
    <source>
        <strain evidence="5">cv. KIB-2019</strain>
    </source>
</reference>
<comment type="subcellular location">
    <subcellularLocation>
        <location evidence="1">Peroxisome membrane</location>
    </subcellularLocation>
</comment>
<dbReference type="InterPro" id="IPR036388">
    <property type="entry name" value="WH-like_DNA-bd_sf"/>
</dbReference>
<feature type="region of interest" description="Disordered" evidence="2">
    <location>
        <begin position="1"/>
        <end position="109"/>
    </location>
</feature>
<dbReference type="GO" id="GO:0005778">
    <property type="term" value="C:peroxisomal membrane"/>
    <property type="evidence" value="ECO:0007669"/>
    <property type="project" value="UniProtKB-SubCell"/>
</dbReference>
<evidence type="ECO:0000313" key="4">
    <source>
        <dbReference type="EMBL" id="KAJ8553779.1"/>
    </source>
</evidence>
<comment type="caution">
    <text evidence="4">The sequence shown here is derived from an EMBL/GenBank/DDBJ whole genome shotgun (WGS) entry which is preliminary data.</text>
</comment>
<dbReference type="Proteomes" id="UP001152561">
    <property type="component" value="Unassembled WGS sequence"/>
</dbReference>
<dbReference type="GO" id="GO:0005102">
    <property type="term" value="F:signaling receptor binding"/>
    <property type="evidence" value="ECO:0007669"/>
    <property type="project" value="TreeGrafter"/>
</dbReference>